<evidence type="ECO:0000256" key="1">
    <source>
        <dbReference type="SAM" id="MobiDB-lite"/>
    </source>
</evidence>
<evidence type="ECO:0000313" key="3">
    <source>
        <dbReference type="Proteomes" id="UP001562354"/>
    </source>
</evidence>
<dbReference type="RefSeq" id="XP_069198516.1">
    <property type="nucleotide sequence ID" value="XM_069342010.1"/>
</dbReference>
<feature type="region of interest" description="Disordered" evidence="1">
    <location>
        <begin position="45"/>
        <end position="116"/>
    </location>
</feature>
<protein>
    <submittedName>
        <fullName evidence="2">Uncharacterized protein</fullName>
    </submittedName>
</protein>
<keyword evidence="3" id="KW-1185">Reference proteome</keyword>
<proteinExistence type="predicted"/>
<evidence type="ECO:0000313" key="2">
    <source>
        <dbReference type="EMBL" id="KAL1302240.1"/>
    </source>
</evidence>
<feature type="compositionally biased region" description="Polar residues" evidence="1">
    <location>
        <begin position="106"/>
        <end position="116"/>
    </location>
</feature>
<dbReference type="GeneID" id="95976366"/>
<dbReference type="Proteomes" id="UP001562354">
    <property type="component" value="Unassembled WGS sequence"/>
</dbReference>
<feature type="compositionally biased region" description="Basic and acidic residues" evidence="1">
    <location>
        <begin position="82"/>
        <end position="95"/>
    </location>
</feature>
<sequence length="116" mass="12458">MSFWSRPRNLALIGGGLLALAFVPNPINTSNNPFQTQATQNVTNRFSSGGGSDVHTPGVATKRGTGDASVTTNDQINPKGMNTEHYKELQADQRPGKPGPFDKAFNKSNYGHEQGK</sequence>
<reference evidence="2 3" key="1">
    <citation type="submission" date="2024-07" db="EMBL/GenBank/DDBJ databases">
        <title>Draft sequence of the Neodothiora populina.</title>
        <authorList>
            <person name="Drown D.D."/>
            <person name="Schuette U.S."/>
            <person name="Buechlein A.B."/>
            <person name="Rusch D.R."/>
            <person name="Winton L.W."/>
            <person name="Adams G.A."/>
        </authorList>
    </citation>
    <scope>NUCLEOTIDE SEQUENCE [LARGE SCALE GENOMIC DNA]</scope>
    <source>
        <strain evidence="2 3">CPC 39397</strain>
    </source>
</reference>
<gene>
    <name evidence="2" type="ORF">AAFC00_002664</name>
</gene>
<name>A0ABR3P844_9PEZI</name>
<accession>A0ABR3P844</accession>
<comment type="caution">
    <text evidence="2">The sequence shown here is derived from an EMBL/GenBank/DDBJ whole genome shotgun (WGS) entry which is preliminary data.</text>
</comment>
<organism evidence="2 3">
    <name type="scientific">Neodothiora populina</name>
    <dbReference type="NCBI Taxonomy" id="2781224"/>
    <lineage>
        <taxon>Eukaryota</taxon>
        <taxon>Fungi</taxon>
        <taxon>Dikarya</taxon>
        <taxon>Ascomycota</taxon>
        <taxon>Pezizomycotina</taxon>
        <taxon>Dothideomycetes</taxon>
        <taxon>Dothideomycetidae</taxon>
        <taxon>Dothideales</taxon>
        <taxon>Dothioraceae</taxon>
        <taxon>Neodothiora</taxon>
    </lineage>
</organism>
<dbReference type="EMBL" id="JBFMKM010000012">
    <property type="protein sequence ID" value="KAL1302240.1"/>
    <property type="molecule type" value="Genomic_DNA"/>
</dbReference>